<dbReference type="InterPro" id="IPR000089">
    <property type="entry name" value="Biotin_lipoyl"/>
</dbReference>
<evidence type="ECO:0000313" key="3">
    <source>
        <dbReference type="EMBL" id="TKC87946.1"/>
    </source>
</evidence>
<sequence length="153" mass="15743">MTQKPEVDLGELRQITSWLAAGEIGFIEISKPGATVRLKVDAGRGSDDDAPLPPPTPRTPGRRPGSAQSAHTAVVNVVAGTVGRFLAAHPAREAPLVEIGAHVARGEVIGLLQIAQLCLPVAASTAGVVRQRLVAHGATVGYGTPLFEIAPAP</sequence>
<reference evidence="3 4" key="1">
    <citation type="submission" date="2019-04" db="EMBL/GenBank/DDBJ databases">
        <title>Trinickia sp. 7GSK02, isolated from subtropical forest soil.</title>
        <authorList>
            <person name="Gao Z.-H."/>
            <person name="Qiu L.-H."/>
        </authorList>
    </citation>
    <scope>NUCLEOTIDE SEQUENCE [LARGE SCALE GENOMIC DNA]</scope>
    <source>
        <strain evidence="3 4">7GSK02</strain>
    </source>
</reference>
<protein>
    <recommendedName>
        <fullName evidence="2">Lipoyl-binding domain-containing protein</fullName>
    </recommendedName>
</protein>
<dbReference type="SUPFAM" id="SSF51230">
    <property type="entry name" value="Single hybrid motif"/>
    <property type="match status" value="1"/>
</dbReference>
<dbReference type="OrthoDB" id="9004667at2"/>
<feature type="region of interest" description="Disordered" evidence="1">
    <location>
        <begin position="41"/>
        <end position="70"/>
    </location>
</feature>
<gene>
    <name evidence="3" type="ORF">FAZ69_16945</name>
</gene>
<organism evidence="3 4">
    <name type="scientific">Trinickia terrae</name>
    <dbReference type="NCBI Taxonomy" id="2571161"/>
    <lineage>
        <taxon>Bacteria</taxon>
        <taxon>Pseudomonadati</taxon>
        <taxon>Pseudomonadota</taxon>
        <taxon>Betaproteobacteria</taxon>
        <taxon>Burkholderiales</taxon>
        <taxon>Burkholderiaceae</taxon>
        <taxon>Trinickia</taxon>
    </lineage>
</organism>
<name>A0A4U1I3W9_9BURK</name>
<evidence type="ECO:0000256" key="1">
    <source>
        <dbReference type="SAM" id="MobiDB-lite"/>
    </source>
</evidence>
<accession>A0A4U1I3W9</accession>
<proteinExistence type="predicted"/>
<comment type="caution">
    <text evidence="3">The sequence shown here is derived from an EMBL/GenBank/DDBJ whole genome shotgun (WGS) entry which is preliminary data.</text>
</comment>
<keyword evidence="4" id="KW-1185">Reference proteome</keyword>
<dbReference type="RefSeq" id="WP_136896210.1">
    <property type="nucleotide sequence ID" value="NZ_SWJE01000008.1"/>
</dbReference>
<dbReference type="AlphaFoldDB" id="A0A4U1I3W9"/>
<dbReference type="Pfam" id="PF00364">
    <property type="entry name" value="Biotin_lipoyl"/>
    <property type="match status" value="1"/>
</dbReference>
<dbReference type="InterPro" id="IPR011053">
    <property type="entry name" value="Single_hybrid_motif"/>
</dbReference>
<evidence type="ECO:0000313" key="4">
    <source>
        <dbReference type="Proteomes" id="UP000305539"/>
    </source>
</evidence>
<evidence type="ECO:0000259" key="2">
    <source>
        <dbReference type="Pfam" id="PF00364"/>
    </source>
</evidence>
<feature type="domain" description="Lipoyl-binding" evidence="2">
    <location>
        <begin position="80"/>
        <end position="149"/>
    </location>
</feature>
<dbReference type="Proteomes" id="UP000305539">
    <property type="component" value="Unassembled WGS sequence"/>
</dbReference>
<dbReference type="EMBL" id="SWJE01000008">
    <property type="protein sequence ID" value="TKC87946.1"/>
    <property type="molecule type" value="Genomic_DNA"/>
</dbReference>
<dbReference type="Gene3D" id="2.40.50.100">
    <property type="match status" value="1"/>
</dbReference>